<dbReference type="Pfam" id="PF06745">
    <property type="entry name" value="ATPase"/>
    <property type="match status" value="2"/>
</dbReference>
<evidence type="ECO:0000256" key="3">
    <source>
        <dbReference type="ARBA" id="ARBA00022679"/>
    </source>
</evidence>
<comment type="caution">
    <text evidence="8">The sequence shown here is derived from an EMBL/GenBank/DDBJ whole genome shotgun (WGS) entry which is preliminary data.</text>
</comment>
<dbReference type="SMART" id="SM00382">
    <property type="entry name" value="AAA"/>
    <property type="match status" value="2"/>
</dbReference>
<dbReference type="InterPro" id="IPR003593">
    <property type="entry name" value="AAA+_ATPase"/>
</dbReference>
<feature type="domain" description="KaiC" evidence="7">
    <location>
        <begin position="1"/>
        <end position="230"/>
    </location>
</feature>
<accession>A0A418PYL2</accession>
<dbReference type="OrthoDB" id="9787927at2"/>
<dbReference type="EMBL" id="QXTF01000004">
    <property type="protein sequence ID" value="RIX27147.1"/>
    <property type="molecule type" value="Genomic_DNA"/>
</dbReference>
<sequence>MILGGGYEAQRAHLLEGRPGSGKTTLALQCLLAAKARGERSLYITLSEGRLELIQSAETHGWDLDGIDVFELTPPELSLDTSREQTVLHTSDLELGETVEIVMAEVRRVKPHCVVFDSLSDIRLLAGGPLRYRRQVLALKNFFTAQGCTALFIDDLTEEMDDANLHSLVHGVIRLEQWTIAYGTERRRIRVYKMRGRDFRGGFHDYVIRTGKGVCVFPRLVAAEHNDGFDEQGPANSGITALDEMLGGGLDRGTSSLIIGPAGSGKSTMAAQFVLEALKRGEKALFVSFDETRRNFFKRAAGLSFDFPAYDGEQFHFRQVDPAELSPGELSETLRQYVEELGTSVVVLDSLSGYQNSMPAEKFMMLQMHELLTYLNQKGVMTILILAQHGMVGPMHSQVDLTYLSDTVLLCRFFETGGELKRAVSVIKKRTGGHQSSIREYRIDRQGLRVGEQLDEFEGILTGVPKFNPRAGKLLQSRE</sequence>
<evidence type="ECO:0000313" key="8">
    <source>
        <dbReference type="EMBL" id="RIX27147.1"/>
    </source>
</evidence>
<evidence type="ECO:0000256" key="4">
    <source>
        <dbReference type="ARBA" id="ARBA00022737"/>
    </source>
</evidence>
<evidence type="ECO:0000313" key="9">
    <source>
        <dbReference type="Proteomes" id="UP000285023"/>
    </source>
</evidence>
<keyword evidence="9" id="KW-1185">Reference proteome</keyword>
<dbReference type="InterPro" id="IPR014774">
    <property type="entry name" value="KaiC-like_dom"/>
</dbReference>
<keyword evidence="2" id="KW-0597">Phosphoprotein</keyword>
<dbReference type="InterPro" id="IPR010624">
    <property type="entry name" value="KaiC_dom"/>
</dbReference>
<dbReference type="InterPro" id="IPR030665">
    <property type="entry name" value="KaiC"/>
</dbReference>
<evidence type="ECO:0000256" key="1">
    <source>
        <dbReference type="ARBA" id="ARBA00012513"/>
    </source>
</evidence>
<dbReference type="GO" id="GO:0005524">
    <property type="term" value="F:ATP binding"/>
    <property type="evidence" value="ECO:0007669"/>
    <property type="project" value="InterPro"/>
</dbReference>
<dbReference type="PROSITE" id="PS51146">
    <property type="entry name" value="KAIC"/>
    <property type="match status" value="2"/>
</dbReference>
<evidence type="ECO:0000259" key="7">
    <source>
        <dbReference type="PROSITE" id="PS51146"/>
    </source>
</evidence>
<evidence type="ECO:0000256" key="2">
    <source>
        <dbReference type="ARBA" id="ARBA00022553"/>
    </source>
</evidence>
<reference evidence="8 9" key="1">
    <citation type="submission" date="2018-09" db="EMBL/GenBank/DDBJ databases">
        <title>Sphingomonas sp. DAC4.</title>
        <authorList>
            <person name="Seo T."/>
        </authorList>
    </citation>
    <scope>NUCLEOTIDE SEQUENCE [LARGE SCALE GENOMIC DNA]</scope>
    <source>
        <strain evidence="8 9">DAC4</strain>
    </source>
</reference>
<dbReference type="GO" id="GO:0016787">
    <property type="term" value="F:hydrolase activity"/>
    <property type="evidence" value="ECO:0007669"/>
    <property type="project" value="UniProtKB-KW"/>
</dbReference>
<dbReference type="PIRSF" id="PIRSF039117">
    <property type="entry name" value="KaiC"/>
    <property type="match status" value="1"/>
</dbReference>
<dbReference type="AlphaFoldDB" id="A0A418PYL2"/>
<evidence type="ECO:0000256" key="5">
    <source>
        <dbReference type="ARBA" id="ARBA00022777"/>
    </source>
</evidence>
<dbReference type="InterPro" id="IPR027417">
    <property type="entry name" value="P-loop_NTPase"/>
</dbReference>
<dbReference type="SUPFAM" id="SSF52540">
    <property type="entry name" value="P-loop containing nucleoside triphosphate hydrolases"/>
    <property type="match status" value="2"/>
</dbReference>
<dbReference type="Gene3D" id="3.40.50.300">
    <property type="entry name" value="P-loop containing nucleotide triphosphate hydrolases"/>
    <property type="match status" value="2"/>
</dbReference>
<dbReference type="Proteomes" id="UP000285023">
    <property type="component" value="Unassembled WGS sequence"/>
</dbReference>
<keyword evidence="3" id="KW-0808">Transferase</keyword>
<dbReference type="PANTHER" id="PTHR42926">
    <property type="match status" value="1"/>
</dbReference>
<dbReference type="InterPro" id="IPR051347">
    <property type="entry name" value="Circadian_clock_KaiC-rel"/>
</dbReference>
<name>A0A418PYL2_9SPHN</name>
<dbReference type="EC" id="2.7.11.1" evidence="1"/>
<gene>
    <name evidence="8" type="ORF">D3M59_11270</name>
</gene>
<feature type="domain" description="KaiC" evidence="7">
    <location>
        <begin position="233"/>
        <end position="464"/>
    </location>
</feature>
<proteinExistence type="predicted"/>
<evidence type="ECO:0000256" key="6">
    <source>
        <dbReference type="ARBA" id="ARBA00022801"/>
    </source>
</evidence>
<dbReference type="GO" id="GO:0004674">
    <property type="term" value="F:protein serine/threonine kinase activity"/>
    <property type="evidence" value="ECO:0007669"/>
    <property type="project" value="UniProtKB-EC"/>
</dbReference>
<dbReference type="PRINTS" id="PR01874">
    <property type="entry name" value="DNAREPAIRADA"/>
</dbReference>
<dbReference type="PANTHER" id="PTHR42926:SF1">
    <property type="entry name" value="CIRCADIAN CLOCK OSCILLATOR PROTEIN KAIC 1"/>
    <property type="match status" value="1"/>
</dbReference>
<organism evidence="8 9">
    <name type="scientific">Sphingomonas edaphi</name>
    <dbReference type="NCBI Taxonomy" id="2315689"/>
    <lineage>
        <taxon>Bacteria</taxon>
        <taxon>Pseudomonadati</taxon>
        <taxon>Pseudomonadota</taxon>
        <taxon>Alphaproteobacteria</taxon>
        <taxon>Sphingomonadales</taxon>
        <taxon>Sphingomonadaceae</taxon>
        <taxon>Sphingomonas</taxon>
    </lineage>
</organism>
<protein>
    <recommendedName>
        <fullName evidence="1">non-specific serine/threonine protein kinase</fullName>
        <ecNumber evidence="1">2.7.11.1</ecNumber>
    </recommendedName>
</protein>
<keyword evidence="4" id="KW-0677">Repeat</keyword>
<keyword evidence="6" id="KW-0378">Hydrolase</keyword>
<keyword evidence="5" id="KW-0418">Kinase</keyword>